<keyword evidence="2" id="KW-1185">Reference proteome</keyword>
<dbReference type="OrthoDB" id="2662702at2759"/>
<name>S8DXJ2_FOMSC</name>
<sequence length="94" mass="10570">MADDGELPDWEKELEELAANLDFDGEDVLNEHTDNVEGLVNELDELDEDTRHAHLEGVCPIKLVLFKLQKISYAIHNSTTILAPAVTRRLVLTC</sequence>
<evidence type="ECO:0000313" key="2">
    <source>
        <dbReference type="Proteomes" id="UP000015241"/>
    </source>
</evidence>
<organism evidence="1 2">
    <name type="scientific">Fomitopsis schrenkii</name>
    <name type="common">Brown rot fungus</name>
    <dbReference type="NCBI Taxonomy" id="2126942"/>
    <lineage>
        <taxon>Eukaryota</taxon>
        <taxon>Fungi</taxon>
        <taxon>Dikarya</taxon>
        <taxon>Basidiomycota</taxon>
        <taxon>Agaricomycotina</taxon>
        <taxon>Agaricomycetes</taxon>
        <taxon>Polyporales</taxon>
        <taxon>Fomitopsis</taxon>
    </lineage>
</organism>
<dbReference type="HOGENOM" id="CLU_2386193_0_0_1"/>
<reference evidence="1 2" key="1">
    <citation type="journal article" date="2012" name="Science">
        <title>The Paleozoic origin of enzymatic lignin decomposition reconstructed from 31 fungal genomes.</title>
        <authorList>
            <person name="Floudas D."/>
            <person name="Binder M."/>
            <person name="Riley R."/>
            <person name="Barry K."/>
            <person name="Blanchette R.A."/>
            <person name="Henrissat B."/>
            <person name="Martinez A.T."/>
            <person name="Otillar R."/>
            <person name="Spatafora J.W."/>
            <person name="Yadav J.S."/>
            <person name="Aerts A."/>
            <person name="Benoit I."/>
            <person name="Boyd A."/>
            <person name="Carlson A."/>
            <person name="Copeland A."/>
            <person name="Coutinho P.M."/>
            <person name="de Vries R.P."/>
            <person name="Ferreira P."/>
            <person name="Findley K."/>
            <person name="Foster B."/>
            <person name="Gaskell J."/>
            <person name="Glotzer D."/>
            <person name="Gorecki P."/>
            <person name="Heitman J."/>
            <person name="Hesse C."/>
            <person name="Hori C."/>
            <person name="Igarashi K."/>
            <person name="Jurgens J.A."/>
            <person name="Kallen N."/>
            <person name="Kersten P."/>
            <person name="Kohler A."/>
            <person name="Kuees U."/>
            <person name="Kumar T.K.A."/>
            <person name="Kuo A."/>
            <person name="LaButti K."/>
            <person name="Larrondo L.F."/>
            <person name="Lindquist E."/>
            <person name="Ling A."/>
            <person name="Lombard V."/>
            <person name="Lucas S."/>
            <person name="Lundell T."/>
            <person name="Martin R."/>
            <person name="McLaughlin D.J."/>
            <person name="Morgenstern I."/>
            <person name="Morin E."/>
            <person name="Murat C."/>
            <person name="Nagy L.G."/>
            <person name="Nolan M."/>
            <person name="Ohm R.A."/>
            <person name="Patyshakuliyeva A."/>
            <person name="Rokas A."/>
            <person name="Ruiz-Duenas F.J."/>
            <person name="Sabat G."/>
            <person name="Salamov A."/>
            <person name="Samejima M."/>
            <person name="Schmutz J."/>
            <person name="Slot J.C."/>
            <person name="St John F."/>
            <person name="Stenlid J."/>
            <person name="Sun H."/>
            <person name="Sun S."/>
            <person name="Syed K."/>
            <person name="Tsang A."/>
            <person name="Wiebenga A."/>
            <person name="Young D."/>
            <person name="Pisabarro A."/>
            <person name="Eastwood D.C."/>
            <person name="Martin F."/>
            <person name="Cullen D."/>
            <person name="Grigoriev I.V."/>
            <person name="Hibbett D.S."/>
        </authorList>
    </citation>
    <scope>NUCLEOTIDE SEQUENCE</scope>
    <source>
        <strain evidence="2">FP-58527</strain>
    </source>
</reference>
<proteinExistence type="predicted"/>
<evidence type="ECO:0000313" key="1">
    <source>
        <dbReference type="EMBL" id="EPS97337.1"/>
    </source>
</evidence>
<accession>S8DXJ2</accession>
<protein>
    <submittedName>
        <fullName evidence="1">Uncharacterized protein</fullName>
    </submittedName>
</protein>
<dbReference type="AlphaFoldDB" id="S8DXJ2"/>
<gene>
    <name evidence="1" type="ORF">FOMPIDRAFT_1052548</name>
</gene>
<dbReference type="InParanoid" id="S8DXJ2"/>
<dbReference type="EMBL" id="KE504177">
    <property type="protein sequence ID" value="EPS97337.1"/>
    <property type="molecule type" value="Genomic_DNA"/>
</dbReference>
<dbReference type="Proteomes" id="UP000015241">
    <property type="component" value="Unassembled WGS sequence"/>
</dbReference>